<evidence type="ECO:0008006" key="5">
    <source>
        <dbReference type="Google" id="ProtNLM"/>
    </source>
</evidence>
<feature type="compositionally biased region" description="Low complexity" evidence="1">
    <location>
        <begin position="56"/>
        <end position="70"/>
    </location>
</feature>
<feature type="compositionally biased region" description="Basic residues" evidence="1">
    <location>
        <begin position="89"/>
        <end position="102"/>
    </location>
</feature>
<feature type="transmembrane region" description="Helical" evidence="2">
    <location>
        <begin position="111"/>
        <end position="132"/>
    </location>
</feature>
<evidence type="ECO:0000256" key="2">
    <source>
        <dbReference type="SAM" id="Phobius"/>
    </source>
</evidence>
<feature type="region of interest" description="Disordered" evidence="1">
    <location>
        <begin position="1"/>
        <end position="102"/>
    </location>
</feature>
<comment type="caution">
    <text evidence="3">The sequence shown here is derived from an EMBL/GenBank/DDBJ whole genome shotgun (WGS) entry which is preliminary data.</text>
</comment>
<dbReference type="AlphaFoldDB" id="A0A261FQN6"/>
<dbReference type="Proteomes" id="UP000216352">
    <property type="component" value="Unassembled WGS sequence"/>
</dbReference>
<accession>A0A261FQN6</accession>
<dbReference type="STRING" id="1603886.GCA_001895165_00195"/>
<organism evidence="3 4">
    <name type="scientific">Bifidobacterium lemurum</name>
    <dbReference type="NCBI Taxonomy" id="1603886"/>
    <lineage>
        <taxon>Bacteria</taxon>
        <taxon>Bacillati</taxon>
        <taxon>Actinomycetota</taxon>
        <taxon>Actinomycetes</taxon>
        <taxon>Bifidobacteriales</taxon>
        <taxon>Bifidobacteriaceae</taxon>
        <taxon>Bifidobacterium</taxon>
    </lineage>
</organism>
<sequence length="297" mass="31102">MDMPQTRQPRSAGNGRADSAGRASGTRRGVGSGANSSSGVGGSSKRAASDGRSRRTGTSRGDSARASSRTSAKKPGVSARLGLGGASTRKPRKPLSAKARKKRAMYRRRRIVVALALALAIAVVVFCCYSLTRGASAIGTLINHDDIYAISREEVPEAKQSSGTKDCTAQNVSLQLTAQSQTVAVGGALEFSASIVHEGSGSCLIDGSDSSRVLTITSGEETIWRSDVCAADPRMLLMAKGDKDIQTITWNTNANATLTECTDEADWSTVNPGTYVARLSLKDVPDATSDQVVFTVQ</sequence>
<evidence type="ECO:0000313" key="3">
    <source>
        <dbReference type="EMBL" id="OZG61273.1"/>
    </source>
</evidence>
<keyword evidence="2" id="KW-1133">Transmembrane helix</keyword>
<evidence type="ECO:0000256" key="1">
    <source>
        <dbReference type="SAM" id="MobiDB-lite"/>
    </source>
</evidence>
<gene>
    <name evidence="3" type="ORF">BLEM_1485</name>
</gene>
<feature type="compositionally biased region" description="Polar residues" evidence="1">
    <location>
        <begin position="1"/>
        <end position="11"/>
    </location>
</feature>
<reference evidence="3 4" key="1">
    <citation type="journal article" date="2017" name="BMC Genomics">
        <title>Comparative genomic and phylogenomic analyses of the Bifidobacteriaceae family.</title>
        <authorList>
            <person name="Lugli G.A."/>
            <person name="Milani C."/>
            <person name="Turroni F."/>
            <person name="Duranti S."/>
            <person name="Mancabelli L."/>
            <person name="Mangifesta M."/>
            <person name="Ferrario C."/>
            <person name="Modesto M."/>
            <person name="Mattarelli P."/>
            <person name="Jiri K."/>
            <person name="van Sinderen D."/>
            <person name="Ventura M."/>
        </authorList>
    </citation>
    <scope>NUCLEOTIDE SEQUENCE [LARGE SCALE GENOMIC DNA]</scope>
    <source>
        <strain evidence="3 4">DSM 28807</strain>
    </source>
</reference>
<keyword evidence="2" id="KW-0472">Membrane</keyword>
<dbReference type="EMBL" id="MWWX01000010">
    <property type="protein sequence ID" value="OZG61273.1"/>
    <property type="molecule type" value="Genomic_DNA"/>
</dbReference>
<keyword evidence="4" id="KW-1185">Reference proteome</keyword>
<name>A0A261FQN6_9BIFI</name>
<protein>
    <recommendedName>
        <fullName evidence="5">Peptide ABC transporter permease</fullName>
    </recommendedName>
</protein>
<evidence type="ECO:0000313" key="4">
    <source>
        <dbReference type="Proteomes" id="UP000216352"/>
    </source>
</evidence>
<keyword evidence="2" id="KW-0812">Transmembrane</keyword>
<feature type="compositionally biased region" description="Low complexity" evidence="1">
    <location>
        <begin position="27"/>
        <end position="46"/>
    </location>
</feature>
<proteinExistence type="predicted"/>